<feature type="compositionally biased region" description="Pro residues" evidence="1">
    <location>
        <begin position="84"/>
        <end position="113"/>
    </location>
</feature>
<sequence length="113" mass="11392">MPKRCCVPGCKVNYEAELRSTPYRSMFRFPKNEELKTGDFLSLSCAALLAFGGGGPPGPPLSGPPGPGPPAGGHELPPGIGDSPPGPPLPVGPPPGPGPPGPGPPGPPWKPYI</sequence>
<dbReference type="EMBL" id="CAKOFQ010007005">
    <property type="protein sequence ID" value="CAH1986762.1"/>
    <property type="molecule type" value="Genomic_DNA"/>
</dbReference>
<organism evidence="2 3">
    <name type="scientific">Acanthoscelides obtectus</name>
    <name type="common">Bean weevil</name>
    <name type="synonym">Bruchus obtectus</name>
    <dbReference type="NCBI Taxonomy" id="200917"/>
    <lineage>
        <taxon>Eukaryota</taxon>
        <taxon>Metazoa</taxon>
        <taxon>Ecdysozoa</taxon>
        <taxon>Arthropoda</taxon>
        <taxon>Hexapoda</taxon>
        <taxon>Insecta</taxon>
        <taxon>Pterygota</taxon>
        <taxon>Neoptera</taxon>
        <taxon>Endopterygota</taxon>
        <taxon>Coleoptera</taxon>
        <taxon>Polyphaga</taxon>
        <taxon>Cucujiformia</taxon>
        <taxon>Chrysomeloidea</taxon>
        <taxon>Chrysomelidae</taxon>
        <taxon>Bruchinae</taxon>
        <taxon>Bruchini</taxon>
        <taxon>Acanthoscelides</taxon>
    </lineage>
</organism>
<reference evidence="2" key="1">
    <citation type="submission" date="2022-03" db="EMBL/GenBank/DDBJ databases">
        <authorList>
            <person name="Sayadi A."/>
        </authorList>
    </citation>
    <scope>NUCLEOTIDE SEQUENCE</scope>
</reference>
<evidence type="ECO:0000256" key="1">
    <source>
        <dbReference type="SAM" id="MobiDB-lite"/>
    </source>
</evidence>
<feature type="compositionally biased region" description="Low complexity" evidence="1">
    <location>
        <begin position="72"/>
        <end position="83"/>
    </location>
</feature>
<keyword evidence="3" id="KW-1185">Reference proteome</keyword>
<protein>
    <submittedName>
        <fullName evidence="2">Uncharacterized protein</fullName>
    </submittedName>
</protein>
<name>A0A9P0PJQ2_ACAOB</name>
<gene>
    <name evidence="2" type="ORF">ACAOBT_LOCUS17430</name>
</gene>
<comment type="caution">
    <text evidence="2">The sequence shown here is derived from an EMBL/GenBank/DDBJ whole genome shotgun (WGS) entry which is preliminary data.</text>
</comment>
<proteinExistence type="predicted"/>
<feature type="region of interest" description="Disordered" evidence="1">
    <location>
        <begin position="51"/>
        <end position="113"/>
    </location>
</feature>
<evidence type="ECO:0000313" key="2">
    <source>
        <dbReference type="EMBL" id="CAH1986762.1"/>
    </source>
</evidence>
<accession>A0A9P0PJQ2</accession>
<dbReference type="AlphaFoldDB" id="A0A9P0PJQ2"/>
<feature type="compositionally biased region" description="Pro residues" evidence="1">
    <location>
        <begin position="56"/>
        <end position="70"/>
    </location>
</feature>
<evidence type="ECO:0000313" key="3">
    <source>
        <dbReference type="Proteomes" id="UP001152888"/>
    </source>
</evidence>
<dbReference type="OrthoDB" id="6764673at2759"/>
<dbReference type="Proteomes" id="UP001152888">
    <property type="component" value="Unassembled WGS sequence"/>
</dbReference>